<keyword evidence="2" id="KW-1185">Reference proteome</keyword>
<dbReference type="Proteomes" id="UP000003240">
    <property type="component" value="Unassembled WGS sequence"/>
</dbReference>
<name>F7NEF9_9FIRM</name>
<accession>F7NEF9</accession>
<organism evidence="1 2">
    <name type="scientific">Acetonema longum DSM 6540</name>
    <dbReference type="NCBI Taxonomy" id="1009370"/>
    <lineage>
        <taxon>Bacteria</taxon>
        <taxon>Bacillati</taxon>
        <taxon>Bacillota</taxon>
        <taxon>Negativicutes</taxon>
        <taxon>Acetonemataceae</taxon>
        <taxon>Acetonema</taxon>
    </lineage>
</organism>
<protein>
    <submittedName>
        <fullName evidence="1">Uncharacterized protein</fullName>
    </submittedName>
</protein>
<comment type="caution">
    <text evidence="1">The sequence shown here is derived from an EMBL/GenBank/DDBJ whole genome shotgun (WGS) entry which is preliminary data.</text>
</comment>
<dbReference type="STRING" id="1009370.ALO_02111"/>
<proteinExistence type="predicted"/>
<evidence type="ECO:0000313" key="2">
    <source>
        <dbReference type="Proteomes" id="UP000003240"/>
    </source>
</evidence>
<dbReference type="AlphaFoldDB" id="F7NEF9"/>
<dbReference type="RefSeq" id="WP_004092321.1">
    <property type="nucleotide sequence ID" value="NZ_AFGF01000017.1"/>
</dbReference>
<evidence type="ECO:0000313" key="1">
    <source>
        <dbReference type="EMBL" id="EGO65370.1"/>
    </source>
</evidence>
<sequence>MNRSFGKIAKQVTEFSSSAAVALEQMNHNLALIKNIIVNQKTIIQQNDKIIELLTNNHRQTANENESAEQPINP</sequence>
<reference evidence="1 2" key="1">
    <citation type="journal article" date="2011" name="EMBO J.">
        <title>Structural diversity of bacterial flagellar motors.</title>
        <authorList>
            <person name="Chen S."/>
            <person name="Beeby M."/>
            <person name="Murphy G.E."/>
            <person name="Leadbetter J.R."/>
            <person name="Hendrixson D.R."/>
            <person name="Briegel A."/>
            <person name="Li Z."/>
            <person name="Shi J."/>
            <person name="Tocheva E.I."/>
            <person name="Muller A."/>
            <person name="Dobro M.J."/>
            <person name="Jensen G.J."/>
        </authorList>
    </citation>
    <scope>NUCLEOTIDE SEQUENCE [LARGE SCALE GENOMIC DNA]</scope>
    <source>
        <strain evidence="1 2">DSM 6540</strain>
    </source>
</reference>
<gene>
    <name evidence="1" type="ORF">ALO_02111</name>
</gene>
<dbReference type="EMBL" id="AFGF01000017">
    <property type="protein sequence ID" value="EGO65370.1"/>
    <property type="molecule type" value="Genomic_DNA"/>
</dbReference>